<dbReference type="InterPro" id="IPR013320">
    <property type="entry name" value="ConA-like_dom_sf"/>
</dbReference>
<evidence type="ECO:0000259" key="10">
    <source>
        <dbReference type="Pfam" id="PF00251"/>
    </source>
</evidence>
<dbReference type="PANTHER" id="PTHR43101:SF1">
    <property type="entry name" value="BETA-FRUCTOSIDASE"/>
    <property type="match status" value="1"/>
</dbReference>
<dbReference type="InterPro" id="IPR013148">
    <property type="entry name" value="Glyco_hydro_32_N"/>
</dbReference>
<dbReference type="SUPFAM" id="SSF49899">
    <property type="entry name" value="Concanavalin A-like lectins/glucanases"/>
    <property type="match status" value="1"/>
</dbReference>
<evidence type="ECO:0000313" key="12">
    <source>
        <dbReference type="EMBL" id="MBS4194287.1"/>
    </source>
</evidence>
<dbReference type="NCBIfam" id="TIGR01322">
    <property type="entry name" value="scrB_fam"/>
    <property type="match status" value="1"/>
</dbReference>
<dbReference type="Gene3D" id="2.115.10.20">
    <property type="entry name" value="Glycosyl hydrolase domain, family 43"/>
    <property type="match status" value="1"/>
</dbReference>
<organism evidence="12 13">
    <name type="scientific">Lederbergia citri</name>
    <dbReference type="NCBI Taxonomy" id="2833580"/>
    <lineage>
        <taxon>Bacteria</taxon>
        <taxon>Bacillati</taxon>
        <taxon>Bacillota</taxon>
        <taxon>Bacilli</taxon>
        <taxon>Bacillales</taxon>
        <taxon>Bacillaceae</taxon>
        <taxon>Lederbergia</taxon>
    </lineage>
</organism>
<comment type="subcellular location">
    <subcellularLocation>
        <location evidence="9">Cytoplasm</location>
    </subcellularLocation>
</comment>
<evidence type="ECO:0000259" key="11">
    <source>
        <dbReference type="Pfam" id="PF08244"/>
    </source>
</evidence>
<reference evidence="12 13" key="1">
    <citation type="submission" date="2021-05" db="EMBL/GenBank/DDBJ databases">
        <title>Novel Bacillus species.</title>
        <authorList>
            <person name="Liu G."/>
        </authorList>
    </citation>
    <scope>NUCLEOTIDE SEQUENCE [LARGE SCALE GENOMIC DNA]</scope>
    <source>
        <strain evidence="13">FJAT-49780</strain>
    </source>
</reference>
<comment type="catalytic activity">
    <reaction evidence="8">
        <text>Hydrolysis of terminal non-reducing beta-D-fructofuranoside residues in beta-D-fructofuranosides.</text>
        <dbReference type="EC" id="3.2.1.26"/>
    </reaction>
</comment>
<evidence type="ECO:0000256" key="4">
    <source>
        <dbReference type="ARBA" id="ARBA00019623"/>
    </source>
</evidence>
<evidence type="ECO:0000256" key="2">
    <source>
        <dbReference type="ARBA" id="ARBA00009902"/>
    </source>
</evidence>
<dbReference type="EMBL" id="JAGYPG010000001">
    <property type="protein sequence ID" value="MBS4194287.1"/>
    <property type="molecule type" value="Genomic_DNA"/>
</dbReference>
<dbReference type="PROSITE" id="PS00609">
    <property type="entry name" value="GLYCOSYL_HYDROL_F32"/>
    <property type="match status" value="1"/>
</dbReference>
<dbReference type="EC" id="3.2.1.26" evidence="3 8"/>
<dbReference type="InterPro" id="IPR013189">
    <property type="entry name" value="Glyco_hydro_32_C"/>
</dbReference>
<dbReference type="InterPro" id="IPR051214">
    <property type="entry name" value="GH32_Enzymes"/>
</dbReference>
<comment type="similarity">
    <text evidence="2 8">Belongs to the glycosyl hydrolase 32 family.</text>
</comment>
<accession>A0A942TDJ1</accession>
<comment type="caution">
    <text evidence="12">The sequence shown here is derived from an EMBL/GenBank/DDBJ whole genome shotgun (WGS) entry which is preliminary data.</text>
</comment>
<dbReference type="Gene3D" id="2.60.120.560">
    <property type="entry name" value="Exo-inulinase, domain 1"/>
    <property type="match status" value="1"/>
</dbReference>
<keyword evidence="9" id="KW-0963">Cytoplasm</keyword>
<evidence type="ECO:0000256" key="7">
    <source>
        <dbReference type="ARBA" id="ARBA00033367"/>
    </source>
</evidence>
<dbReference type="Pfam" id="PF00251">
    <property type="entry name" value="Glyco_hydro_32N"/>
    <property type="match status" value="1"/>
</dbReference>
<dbReference type="Pfam" id="PF08244">
    <property type="entry name" value="Glyco_hydro_32C"/>
    <property type="match status" value="1"/>
</dbReference>
<evidence type="ECO:0000256" key="9">
    <source>
        <dbReference type="RuleBase" id="RU365015"/>
    </source>
</evidence>
<proteinExistence type="inferred from homology"/>
<dbReference type="InterPro" id="IPR001362">
    <property type="entry name" value="Glyco_hydro_32"/>
</dbReference>
<dbReference type="PANTHER" id="PTHR43101">
    <property type="entry name" value="BETA-FRUCTOSIDASE"/>
    <property type="match status" value="1"/>
</dbReference>
<gene>
    <name evidence="12" type="ORF">KHA97_04250</name>
</gene>
<dbReference type="RefSeq" id="WP_213123484.1">
    <property type="nucleotide sequence ID" value="NZ_JAGYPG010000001.1"/>
</dbReference>
<evidence type="ECO:0000256" key="3">
    <source>
        <dbReference type="ARBA" id="ARBA00012758"/>
    </source>
</evidence>
<keyword evidence="13" id="KW-1185">Reference proteome</keyword>
<dbReference type="CDD" id="cd18623">
    <property type="entry name" value="GH32_ScrB-like"/>
    <property type="match status" value="1"/>
</dbReference>
<dbReference type="SMART" id="SM00640">
    <property type="entry name" value="Glyco_32"/>
    <property type="match status" value="1"/>
</dbReference>
<evidence type="ECO:0000256" key="5">
    <source>
        <dbReference type="ARBA" id="ARBA00022801"/>
    </source>
</evidence>
<dbReference type="GO" id="GO:0004564">
    <property type="term" value="F:beta-fructofuranosidase activity"/>
    <property type="evidence" value="ECO:0007669"/>
    <property type="project" value="UniProtKB-EC"/>
</dbReference>
<name>A0A942TDJ1_9BACI</name>
<dbReference type="GO" id="GO:0005737">
    <property type="term" value="C:cytoplasm"/>
    <property type="evidence" value="ECO:0007669"/>
    <property type="project" value="UniProtKB-SubCell"/>
</dbReference>
<comment type="function">
    <text evidence="9">Enables the bacterium to metabolize sucrose as a sole carbon source.</text>
</comment>
<protein>
    <recommendedName>
        <fullName evidence="4 8">Sucrose-6-phosphate hydrolase</fullName>
        <ecNumber evidence="3 8">3.2.1.26</ecNumber>
    </recommendedName>
    <alternativeName>
        <fullName evidence="7 9">Invertase</fullName>
    </alternativeName>
</protein>
<comment type="pathway">
    <text evidence="1 9">Glycan biosynthesis; sucrose metabolism.</text>
</comment>
<dbReference type="SUPFAM" id="SSF75005">
    <property type="entry name" value="Arabinanase/levansucrase/invertase"/>
    <property type="match status" value="1"/>
</dbReference>
<dbReference type="InterPro" id="IPR018053">
    <property type="entry name" value="Glyco_hydro_32_AS"/>
</dbReference>
<feature type="domain" description="Glycosyl hydrolase family 32 C-terminal" evidence="11">
    <location>
        <begin position="337"/>
        <end position="466"/>
    </location>
</feature>
<dbReference type="GO" id="GO:0005975">
    <property type="term" value="P:carbohydrate metabolic process"/>
    <property type="evidence" value="ECO:0007669"/>
    <property type="project" value="InterPro"/>
</dbReference>
<feature type="domain" description="Glycosyl hydrolase family 32 N-terminal" evidence="10">
    <location>
        <begin position="29"/>
        <end position="334"/>
    </location>
</feature>
<evidence type="ECO:0000256" key="8">
    <source>
        <dbReference type="RuleBase" id="RU362110"/>
    </source>
</evidence>
<dbReference type="Proteomes" id="UP000681414">
    <property type="component" value="Unassembled WGS sequence"/>
</dbReference>
<evidence type="ECO:0000313" key="13">
    <source>
        <dbReference type="Proteomes" id="UP000681414"/>
    </source>
</evidence>
<keyword evidence="5 8" id="KW-0378">Hydrolase</keyword>
<dbReference type="InterPro" id="IPR006232">
    <property type="entry name" value="Suc6P_hydrolase"/>
</dbReference>
<keyword evidence="9" id="KW-0119">Carbohydrate metabolism</keyword>
<evidence type="ECO:0000256" key="1">
    <source>
        <dbReference type="ARBA" id="ARBA00004914"/>
    </source>
</evidence>
<keyword evidence="6 8" id="KW-0326">Glycosidase</keyword>
<dbReference type="AlphaFoldDB" id="A0A942TDJ1"/>
<dbReference type="InterPro" id="IPR023296">
    <property type="entry name" value="Glyco_hydro_beta-prop_sf"/>
</dbReference>
<evidence type="ECO:0000256" key="6">
    <source>
        <dbReference type="ARBA" id="ARBA00023295"/>
    </source>
</evidence>
<sequence>MEKDKQLRNKIIQRLKDCELQDDNRVAFHLTPPVGLLNDPNGLVYYKGKYHVFYQWNPFETKHTFKCWGHYSSKDLIHWEEHPPALVPSEWYEKDGCYSGSAIEYNNMLYLFYTGNVKTEEGGRETYQCLAVSEDGIHFDKKGPVIHLPEGYTPHFRDPKVWQQENKWFMVIGAQTTSLDGTVVLFSSDDLEHWQMEGPLAGNGISLPNEFGYMWECPDFFYLNNMDILLVSPQGLKTEPFKYENLFQSGYFIGEWDLMENTFVHGEFSELDHGFDFYAPQTFEDRSGRRILIAWMGMGDEQEQSHHSIKSGWVHALTIPREIYLKDGSLYQKPVEELKQLRKNPKSETITIANEQMEFPLDSELNEVFIDIEQFDGKQFEIQLQNNCKLIFNNEKGILTLERKSFDQGNLETRQCKIDKLQNIHMFLDRSSLEIFINDGQTVFTSRFYKDTVENQCVITVEGKSKFTWENWSLHSYQINNLKS</sequence>